<dbReference type="GO" id="GO:0004499">
    <property type="term" value="F:N,N-dimethylaniline monooxygenase activity"/>
    <property type="evidence" value="ECO:0007669"/>
    <property type="project" value="InterPro"/>
</dbReference>
<keyword evidence="2" id="KW-0285">Flavoprotein</keyword>
<accession>A0AAD5WR63</accession>
<proteinExistence type="inferred from homology"/>
<name>A0AAD5WR63_9PEZI</name>
<protein>
    <submittedName>
        <fullName evidence="7">Dimethylaniline monooxygenase [N-oxide-forming] 2</fullName>
    </submittedName>
</protein>
<comment type="similarity">
    <text evidence="1">Belongs to the FMO family.</text>
</comment>
<keyword evidence="7" id="KW-0503">Monooxygenase</keyword>
<dbReference type="Proteomes" id="UP001201980">
    <property type="component" value="Unassembled WGS sequence"/>
</dbReference>
<keyword evidence="3" id="KW-0274">FAD</keyword>
<keyword evidence="8" id="KW-1185">Reference proteome</keyword>
<dbReference type="GO" id="GO:0050661">
    <property type="term" value="F:NADP binding"/>
    <property type="evidence" value="ECO:0007669"/>
    <property type="project" value="InterPro"/>
</dbReference>
<evidence type="ECO:0000256" key="2">
    <source>
        <dbReference type="ARBA" id="ARBA00022630"/>
    </source>
</evidence>
<evidence type="ECO:0000256" key="5">
    <source>
        <dbReference type="ARBA" id="ARBA00023002"/>
    </source>
</evidence>
<dbReference type="GO" id="GO:0050660">
    <property type="term" value="F:flavin adenine dinucleotide binding"/>
    <property type="evidence" value="ECO:0007669"/>
    <property type="project" value="InterPro"/>
</dbReference>
<keyword evidence="5" id="KW-0560">Oxidoreductase</keyword>
<dbReference type="EMBL" id="JAKWBI020000247">
    <property type="protein sequence ID" value="KAJ2898042.1"/>
    <property type="molecule type" value="Genomic_DNA"/>
</dbReference>
<keyword evidence="6" id="KW-1133">Transmembrane helix</keyword>
<dbReference type="PIRSF" id="PIRSF000332">
    <property type="entry name" value="FMO"/>
    <property type="match status" value="1"/>
</dbReference>
<dbReference type="InterPro" id="IPR020946">
    <property type="entry name" value="Flavin_mOase-like"/>
</dbReference>
<dbReference type="SUPFAM" id="SSF51905">
    <property type="entry name" value="FAD/NAD(P)-binding domain"/>
    <property type="match status" value="1"/>
</dbReference>
<dbReference type="Pfam" id="PF00743">
    <property type="entry name" value="FMO-like"/>
    <property type="match status" value="2"/>
</dbReference>
<sequence>MDRPCLRVGVIGGGASGLTTLKHLLEAKDRFGVDIEARLFEAADTIGGVFENRVWEGAELVSSKYLTGFSDFRLPADLHDFITPQDYVQFLHRYCDEFDLWPYIHISTPVRMVKRFKNTTSDFHAGACAASSASDASSVFSSPRFLGEEEDSGVEGLVEHHIQYQLPDGSIEFWTCDALAVCSGLNYTPNLPSIPGLDRVPIVMHSSQFRNRHQFGDNQSVVILGVGETGQDISYIAVHAPTKEVILCHSRGFMITPKIIPEPVIAGSWGIRSEDETPTNKPLDCAVASLFDTMYLPQCLQKSCLPWNVHDGWVRWMFWTISGTTCGLDQWVGGVHDEQNHVDALFMVKTTTAVPYYSAPYRSNSLVHKIRRFFINVQEPDTKGRIIDLSPWPTHIDGDGVMHFMKTSRPESERMKNRVVKPDVVVLATGYRVEFPFLEKASDYPVPTGCDVRGIWRSDDITAAFIGFVRPTIGAIPPLAEMQAMHWIQHLLASKVPVAMPPRSPHAIEPYELDFCLKRRDGRDLWKNKRGIEGESYTYQLALDMGAAPSFTWALKNCGWKALWTWGMGPNFNPKFLLIGPWEKRKTGMEILGGELWGVTSRSGGGVFFVTYTLIPLVLFATLSLGVGIWMGLKDAALRVSKVLNGAVMGVLKWARELKRTRGGNWKGRGKGKAKAKVGV</sequence>
<dbReference type="Gene3D" id="3.50.50.60">
    <property type="entry name" value="FAD/NAD(P)-binding domain"/>
    <property type="match status" value="1"/>
</dbReference>
<keyword evidence="4" id="KW-0521">NADP</keyword>
<evidence type="ECO:0000256" key="6">
    <source>
        <dbReference type="SAM" id="Phobius"/>
    </source>
</evidence>
<evidence type="ECO:0000256" key="1">
    <source>
        <dbReference type="ARBA" id="ARBA00009183"/>
    </source>
</evidence>
<evidence type="ECO:0000313" key="8">
    <source>
        <dbReference type="Proteomes" id="UP001201980"/>
    </source>
</evidence>
<gene>
    <name evidence="7" type="ORF">MKZ38_004210</name>
</gene>
<reference evidence="7" key="1">
    <citation type="submission" date="2022-07" db="EMBL/GenBank/DDBJ databases">
        <title>Draft genome sequence of Zalerion maritima ATCC 34329, a (micro)plastics degrading marine fungus.</title>
        <authorList>
            <person name="Paco A."/>
            <person name="Goncalves M.F.M."/>
            <person name="Rocha-Santos T.A.P."/>
            <person name="Alves A."/>
        </authorList>
    </citation>
    <scope>NUCLEOTIDE SEQUENCE</scope>
    <source>
        <strain evidence="7">ATCC 34329</strain>
    </source>
</reference>
<dbReference type="InterPro" id="IPR036188">
    <property type="entry name" value="FAD/NAD-bd_sf"/>
</dbReference>
<dbReference type="AlphaFoldDB" id="A0AAD5WR63"/>
<evidence type="ECO:0000256" key="3">
    <source>
        <dbReference type="ARBA" id="ARBA00022827"/>
    </source>
</evidence>
<evidence type="ECO:0000256" key="4">
    <source>
        <dbReference type="ARBA" id="ARBA00022857"/>
    </source>
</evidence>
<dbReference type="InterPro" id="IPR050346">
    <property type="entry name" value="FMO-like"/>
</dbReference>
<evidence type="ECO:0000313" key="7">
    <source>
        <dbReference type="EMBL" id="KAJ2898042.1"/>
    </source>
</evidence>
<comment type="caution">
    <text evidence="7">The sequence shown here is derived from an EMBL/GenBank/DDBJ whole genome shotgun (WGS) entry which is preliminary data.</text>
</comment>
<keyword evidence="6" id="KW-0472">Membrane</keyword>
<dbReference type="InterPro" id="IPR000960">
    <property type="entry name" value="Flavin_mOase"/>
</dbReference>
<feature type="transmembrane region" description="Helical" evidence="6">
    <location>
        <begin position="609"/>
        <end position="633"/>
    </location>
</feature>
<keyword evidence="6" id="KW-0812">Transmembrane</keyword>
<organism evidence="7 8">
    <name type="scientific">Zalerion maritima</name>
    <dbReference type="NCBI Taxonomy" id="339359"/>
    <lineage>
        <taxon>Eukaryota</taxon>
        <taxon>Fungi</taxon>
        <taxon>Dikarya</taxon>
        <taxon>Ascomycota</taxon>
        <taxon>Pezizomycotina</taxon>
        <taxon>Sordariomycetes</taxon>
        <taxon>Lulworthiomycetidae</taxon>
        <taxon>Lulworthiales</taxon>
        <taxon>Lulworthiaceae</taxon>
        <taxon>Zalerion</taxon>
    </lineage>
</organism>
<dbReference type="PANTHER" id="PTHR23023">
    <property type="entry name" value="DIMETHYLANILINE MONOOXYGENASE"/>
    <property type="match status" value="1"/>
</dbReference>